<dbReference type="STRING" id="1891671.SAMN06295885_1752"/>
<dbReference type="EMBL" id="FXBM01000001">
    <property type="protein sequence ID" value="SMH40195.1"/>
    <property type="molecule type" value="Genomic_DNA"/>
</dbReference>
<dbReference type="RefSeq" id="WP_085476082.1">
    <property type="nucleotide sequence ID" value="NZ_FXBM01000001.1"/>
</dbReference>
<reference evidence="10" key="1">
    <citation type="submission" date="2017-04" db="EMBL/GenBank/DDBJ databases">
        <authorList>
            <person name="Varghese N."/>
            <person name="Submissions S."/>
        </authorList>
    </citation>
    <scope>NUCLEOTIDE SEQUENCE [LARGE SCALE GENOMIC DNA]</scope>
    <source>
        <strain evidence="10">VKM Ac-2121</strain>
    </source>
</reference>
<dbReference type="PANTHER" id="PTHR45663">
    <property type="entry name" value="GEO12009P1"/>
    <property type="match status" value="1"/>
</dbReference>
<evidence type="ECO:0000256" key="6">
    <source>
        <dbReference type="NCBIfam" id="TIGR01068"/>
    </source>
</evidence>
<comment type="similarity">
    <text evidence="1">Belongs to the thioredoxin family.</text>
</comment>
<dbReference type="NCBIfam" id="TIGR01068">
    <property type="entry name" value="thioredoxin"/>
    <property type="match status" value="1"/>
</dbReference>
<dbReference type="GO" id="GO:0015035">
    <property type="term" value="F:protein-disulfide reductase activity"/>
    <property type="evidence" value="ECO:0007669"/>
    <property type="project" value="UniProtKB-UniRule"/>
</dbReference>
<evidence type="ECO:0000313" key="10">
    <source>
        <dbReference type="Proteomes" id="UP000193711"/>
    </source>
</evidence>
<gene>
    <name evidence="9" type="ORF">SAMN06295885_1752</name>
</gene>
<evidence type="ECO:0000256" key="2">
    <source>
        <dbReference type="ARBA" id="ARBA00022448"/>
    </source>
</evidence>
<dbReference type="InterPro" id="IPR013766">
    <property type="entry name" value="Thioredoxin_domain"/>
</dbReference>
<organism evidence="9 10">
    <name type="scientific">Rathayibacter oskolensis</name>
    <dbReference type="NCBI Taxonomy" id="1891671"/>
    <lineage>
        <taxon>Bacteria</taxon>
        <taxon>Bacillati</taxon>
        <taxon>Actinomycetota</taxon>
        <taxon>Actinomycetes</taxon>
        <taxon>Micrococcales</taxon>
        <taxon>Microbacteriaceae</taxon>
        <taxon>Rathayibacter</taxon>
    </lineage>
</organism>
<keyword evidence="4" id="KW-1015">Disulfide bond</keyword>
<feature type="region of interest" description="Disordered" evidence="7">
    <location>
        <begin position="116"/>
        <end position="135"/>
    </location>
</feature>
<evidence type="ECO:0000256" key="3">
    <source>
        <dbReference type="ARBA" id="ARBA00022982"/>
    </source>
</evidence>
<evidence type="ECO:0000313" key="9">
    <source>
        <dbReference type="EMBL" id="SMH40195.1"/>
    </source>
</evidence>
<evidence type="ECO:0000256" key="1">
    <source>
        <dbReference type="ARBA" id="ARBA00008987"/>
    </source>
</evidence>
<dbReference type="AlphaFoldDB" id="A0A1X7NR93"/>
<proteinExistence type="inferred from homology"/>
<name>A0A1X7NR93_9MICO</name>
<dbReference type="SUPFAM" id="SSF52833">
    <property type="entry name" value="Thioredoxin-like"/>
    <property type="match status" value="1"/>
</dbReference>
<evidence type="ECO:0000256" key="7">
    <source>
        <dbReference type="SAM" id="MobiDB-lite"/>
    </source>
</evidence>
<evidence type="ECO:0000256" key="5">
    <source>
        <dbReference type="ARBA" id="ARBA00023284"/>
    </source>
</evidence>
<keyword evidence="3" id="KW-0249">Electron transport</keyword>
<dbReference type="PROSITE" id="PS00194">
    <property type="entry name" value="THIOREDOXIN_1"/>
    <property type="match status" value="1"/>
</dbReference>
<dbReference type="Pfam" id="PF00085">
    <property type="entry name" value="Thioredoxin"/>
    <property type="match status" value="1"/>
</dbReference>
<dbReference type="InterPro" id="IPR017937">
    <property type="entry name" value="Thioredoxin_CS"/>
</dbReference>
<dbReference type="InterPro" id="IPR005746">
    <property type="entry name" value="Thioredoxin"/>
</dbReference>
<sequence length="135" mass="14608">MATTAMTLDSHDQTVSDGIVLIDFWAAWCGPCRQFAPVFEASSEKNSDITFAKVDTEDQQQLAASYGISSIPTLVVYRDGIPLMAQPGALPAPALDNLIEQVRGLDMDDVRRQYEEAKAAQEAGAPQTFDDGAQI</sequence>
<protein>
    <recommendedName>
        <fullName evidence="6">Thioredoxin</fullName>
    </recommendedName>
</protein>
<dbReference type="Proteomes" id="UP000193711">
    <property type="component" value="Unassembled WGS sequence"/>
</dbReference>
<dbReference type="GO" id="GO:0005829">
    <property type="term" value="C:cytosol"/>
    <property type="evidence" value="ECO:0007669"/>
    <property type="project" value="TreeGrafter"/>
</dbReference>
<accession>A0A1X7NR93</accession>
<dbReference type="CDD" id="cd02947">
    <property type="entry name" value="TRX_family"/>
    <property type="match status" value="1"/>
</dbReference>
<keyword evidence="5" id="KW-0676">Redox-active center</keyword>
<dbReference type="PROSITE" id="PS51352">
    <property type="entry name" value="THIOREDOXIN_2"/>
    <property type="match status" value="1"/>
</dbReference>
<evidence type="ECO:0000256" key="4">
    <source>
        <dbReference type="ARBA" id="ARBA00023157"/>
    </source>
</evidence>
<dbReference type="PANTHER" id="PTHR45663:SF40">
    <property type="entry name" value="THIOREDOXIN 2"/>
    <property type="match status" value="1"/>
</dbReference>
<feature type="domain" description="Thioredoxin" evidence="8">
    <location>
        <begin position="1"/>
        <end position="104"/>
    </location>
</feature>
<dbReference type="PRINTS" id="PR00421">
    <property type="entry name" value="THIOREDOXIN"/>
</dbReference>
<keyword evidence="10" id="KW-1185">Reference proteome</keyword>
<keyword evidence="2" id="KW-0813">Transport</keyword>
<evidence type="ECO:0000259" key="8">
    <source>
        <dbReference type="PROSITE" id="PS51352"/>
    </source>
</evidence>
<dbReference type="InterPro" id="IPR036249">
    <property type="entry name" value="Thioredoxin-like_sf"/>
</dbReference>
<dbReference type="Gene3D" id="3.40.30.10">
    <property type="entry name" value="Glutaredoxin"/>
    <property type="match status" value="1"/>
</dbReference>
<dbReference type="OrthoDB" id="9790390at2"/>